<proteinExistence type="predicted"/>
<reference evidence="2" key="1">
    <citation type="submission" date="2024-02" db="UniProtKB">
        <authorList>
            <consortium name="WormBaseParasite"/>
        </authorList>
    </citation>
    <scope>IDENTIFICATION</scope>
</reference>
<sequence>MMKSYLTSLFSTITIFSSGICTKNEISIELTTADCLYADTTEPIFIQFFVLNDREIVEKSEKFALTKRGDVMKRGETSLFHIHKGSGYCKEKQLCTNLSFVGLFAGEKGNEHVGFDTWNANNITITFHFDNQIHNYNFDFSPEGGDCIRPLHFWSPEFWHRYGPGAEFEERAEEYSIGETVMNPTYLFF</sequence>
<protein>
    <submittedName>
        <fullName evidence="2">Uncharacterized protein</fullName>
    </submittedName>
</protein>
<dbReference type="Proteomes" id="UP000887575">
    <property type="component" value="Unassembled WGS sequence"/>
</dbReference>
<dbReference type="InterPro" id="IPR036392">
    <property type="entry name" value="PLAT/LH2_dom_sf"/>
</dbReference>
<dbReference type="WBParaSite" id="MBELARI_LOCUS8928.2">
    <property type="protein sequence ID" value="MBELARI_LOCUS8928.2"/>
    <property type="gene ID" value="MBELARI_LOCUS8928"/>
</dbReference>
<keyword evidence="1" id="KW-1185">Reference proteome</keyword>
<evidence type="ECO:0000313" key="2">
    <source>
        <dbReference type="WBParaSite" id="MBELARI_LOCUS8928.2"/>
    </source>
</evidence>
<name>A0AAF3FP07_9BILA</name>
<organism evidence="1 2">
    <name type="scientific">Mesorhabditis belari</name>
    <dbReference type="NCBI Taxonomy" id="2138241"/>
    <lineage>
        <taxon>Eukaryota</taxon>
        <taxon>Metazoa</taxon>
        <taxon>Ecdysozoa</taxon>
        <taxon>Nematoda</taxon>
        <taxon>Chromadorea</taxon>
        <taxon>Rhabditida</taxon>
        <taxon>Rhabditina</taxon>
        <taxon>Rhabditomorpha</taxon>
        <taxon>Rhabditoidea</taxon>
        <taxon>Rhabditidae</taxon>
        <taxon>Mesorhabditinae</taxon>
        <taxon>Mesorhabditis</taxon>
    </lineage>
</organism>
<accession>A0AAF3FP07</accession>
<dbReference type="SUPFAM" id="SSF49723">
    <property type="entry name" value="Lipase/lipooxygenase domain (PLAT/LH2 domain)"/>
    <property type="match status" value="1"/>
</dbReference>
<evidence type="ECO:0000313" key="1">
    <source>
        <dbReference type="Proteomes" id="UP000887575"/>
    </source>
</evidence>
<dbReference type="AlphaFoldDB" id="A0AAF3FP07"/>